<name>A0A2U1JFQ3_SMIAN</name>
<evidence type="ECO:0000256" key="3">
    <source>
        <dbReference type="ARBA" id="ARBA00007466"/>
    </source>
</evidence>
<proteinExistence type="inferred from homology"/>
<organism evidence="9 10">
    <name type="scientific">Smittium angustum</name>
    <dbReference type="NCBI Taxonomy" id="133377"/>
    <lineage>
        <taxon>Eukaryota</taxon>
        <taxon>Fungi</taxon>
        <taxon>Fungi incertae sedis</taxon>
        <taxon>Zoopagomycota</taxon>
        <taxon>Kickxellomycotina</taxon>
        <taxon>Harpellomycetes</taxon>
        <taxon>Harpellales</taxon>
        <taxon>Legeriomycetaceae</taxon>
        <taxon>Smittium</taxon>
    </lineage>
</organism>
<dbReference type="InterPro" id="IPR007276">
    <property type="entry name" value="Nop14"/>
</dbReference>
<dbReference type="Pfam" id="PF04147">
    <property type="entry name" value="Nop14"/>
    <property type="match status" value="2"/>
</dbReference>
<dbReference type="SUPFAM" id="SSF100950">
    <property type="entry name" value="NagB/RpiA/CoA transferase-like"/>
    <property type="match status" value="1"/>
</dbReference>
<dbReference type="Proteomes" id="UP000245591">
    <property type="component" value="Unassembled WGS sequence"/>
</dbReference>
<dbReference type="AlphaFoldDB" id="A0A2U1JFQ3"/>
<comment type="function">
    <text evidence="7">Involved in nucleolar processing of pre-18S ribosomal RNA. Has a role in the nuclear export of 40S pre-ribosomal subunit to the cytoplasm.</text>
</comment>
<evidence type="ECO:0000256" key="5">
    <source>
        <dbReference type="ARBA" id="ARBA00022552"/>
    </source>
</evidence>
<dbReference type="Gene3D" id="3.40.50.10470">
    <property type="entry name" value="Translation initiation factor eif-2b, domain 2"/>
    <property type="match status" value="1"/>
</dbReference>
<dbReference type="EMBL" id="MBFU01000001">
    <property type="protein sequence ID" value="PWA03814.1"/>
    <property type="molecule type" value="Genomic_DNA"/>
</dbReference>
<dbReference type="GO" id="GO:0030692">
    <property type="term" value="C:Noc4p-Nop14p complex"/>
    <property type="evidence" value="ECO:0007669"/>
    <property type="project" value="TreeGrafter"/>
</dbReference>
<dbReference type="GO" id="GO:0030490">
    <property type="term" value="P:maturation of SSU-rRNA"/>
    <property type="evidence" value="ECO:0007669"/>
    <property type="project" value="TreeGrafter"/>
</dbReference>
<dbReference type="PANTHER" id="PTHR23183">
    <property type="entry name" value="NOP14"/>
    <property type="match status" value="1"/>
</dbReference>
<evidence type="ECO:0000256" key="2">
    <source>
        <dbReference type="ARBA" id="ARBA00007251"/>
    </source>
</evidence>
<gene>
    <name evidence="9" type="ORF">BB558_000012</name>
</gene>
<evidence type="ECO:0000256" key="8">
    <source>
        <dbReference type="RuleBase" id="RU003814"/>
    </source>
</evidence>
<dbReference type="InterPro" id="IPR037171">
    <property type="entry name" value="NagB/RpiA_transferase-like"/>
</dbReference>
<evidence type="ECO:0000313" key="10">
    <source>
        <dbReference type="Proteomes" id="UP000245591"/>
    </source>
</evidence>
<sequence length="1213" mass="136936">MSTKDLSYLIDNFTLKLDQSKDCSSLKKALETANLIKNVVNSSKWDDPNTLMELIRFTGKKIVKTSQKDLVLFNVICRMTHLVRTEAKNYRNTLEIASNTNNNTPKQSGMSTPVMGLGQSTYNSVGKLINLVELNLLQQSRIENTSRLNLKTFILQGINDFIEELENTRINIASHATDHIHSNEIIMTCGHSKTVERFLKNASRKRRFMVVITESAPSYQGHKLAAALASPDIETVVIPDSAAFAMMSRVNKVILGAHTVMANGGLITNSGAQMIAMAAKYHSTPVVVCAGLYKVSPLFPFDQDSFNTLVSPDGIFPYKDEISDQIDVLNPVCDYVGPEYVDLLVNHLGGHLPSYIYRLLQENYDDQDIVALCGKKLSALKKLKSSLSTAGIIGQKATVTKKDKKKSTDRSTEMQKKLASKLREIQNEMNPFEIQVNNKKDQVLGRKVRGESGRPAISRQQGIEKREKTLLVELDRSNKVGGIKDRRFGENNPSISYEEKMLTRFTKERQKQINKPNLYDLSDGSDNETLTHFGQNLADVDDYDNLGLDISDDDETSGAIDKRTVSNDHFGGFESVSKGSSGYSMEKGDGTKKTRAEIMQEVIAKSKMYRYERQQAREDDSLAREELDEEFNEIQSILASEGNFSSGKVFADKPQRNSTDELYDTTVRELIFDKRAKPMDRLKTEEEIAAEQKHTLEKAERHRIRRMKGIDSENIESKEDNGISGGKGVVGKKGSFVSSKKVGDDELPYTFDAPEDYNQWVELVDSYTLEQQLLIADRLRVLYHPSLSPQNKSRCENMFEVFMEHIAVLSEQDPPVPQKIIDGFAKHISDLASISPVAAGNFSRDLVVDFQSRMVKDMNQQSGTFRKYAPLASDLVRMRLLISIFSSSDKYHPVITPVILALSQYLSLSLISNGVDASKHVIICGILHEAVRLSRRYIPEVMNSLQLLMYSLLYVGDDKMGNGQFVGMFPLSNGQQKQTSKFRILVNGTESISDESGKSYTDYKMKWGWLTNEDEAIELVLGTKLALARSVLVLVEKYAQLYFAETSFPETFDPFIRMLGAFVDQCRGNKASCDIYKHALQVLDALNAIKSNFVVTKRKALELQKHKPVAIRQVAPKFDAAYSLDKHYDKFGKNNRENSVSEVEKLTKMHKKETRGAIRELRKDAMFLSQAKLTKQKEKDEIYKNKMKAAWSILETDQGEFKKEDRMNKKFKR</sequence>
<comment type="similarity">
    <text evidence="3">Belongs to the NOP14 family.</text>
</comment>
<evidence type="ECO:0000256" key="6">
    <source>
        <dbReference type="ARBA" id="ARBA00023242"/>
    </source>
</evidence>
<dbReference type="InterPro" id="IPR000649">
    <property type="entry name" value="IF-2B-related"/>
</dbReference>
<keyword evidence="6" id="KW-0539">Nucleus</keyword>
<comment type="subcellular location">
    <subcellularLocation>
        <location evidence="1">Nucleus</location>
        <location evidence="1">Nucleolus</location>
    </subcellularLocation>
</comment>
<evidence type="ECO:0000256" key="4">
    <source>
        <dbReference type="ARBA" id="ARBA00022517"/>
    </source>
</evidence>
<dbReference type="GO" id="GO:0032040">
    <property type="term" value="C:small-subunit processome"/>
    <property type="evidence" value="ECO:0007669"/>
    <property type="project" value="InterPro"/>
</dbReference>
<accession>A0A2U1JFQ3</accession>
<evidence type="ECO:0000256" key="7">
    <source>
        <dbReference type="ARBA" id="ARBA00024695"/>
    </source>
</evidence>
<keyword evidence="5" id="KW-0698">rRNA processing</keyword>
<comment type="similarity">
    <text evidence="2 8">Belongs to the eIF-2B alpha/beta/delta subunits family.</text>
</comment>
<keyword evidence="4" id="KW-0690">Ribosome biogenesis</keyword>
<reference evidence="9 10" key="1">
    <citation type="journal article" date="2018" name="MBio">
        <title>Comparative Genomics Reveals the Core Gene Toolbox for the Fungus-Insect Symbiosis.</title>
        <authorList>
            <person name="Wang Y."/>
            <person name="Stata M."/>
            <person name="Wang W."/>
            <person name="Stajich J.E."/>
            <person name="White M.M."/>
            <person name="Moncalvo J.M."/>
        </authorList>
    </citation>
    <scope>NUCLEOTIDE SEQUENCE [LARGE SCALE GENOMIC DNA]</scope>
    <source>
        <strain evidence="9 10">AUS-126-30</strain>
    </source>
</reference>
<evidence type="ECO:0000256" key="1">
    <source>
        <dbReference type="ARBA" id="ARBA00004604"/>
    </source>
</evidence>
<keyword evidence="10" id="KW-1185">Reference proteome</keyword>
<dbReference type="PANTHER" id="PTHR23183:SF0">
    <property type="entry name" value="NUCLEOLAR PROTEIN 14"/>
    <property type="match status" value="1"/>
</dbReference>
<dbReference type="InterPro" id="IPR042529">
    <property type="entry name" value="IF_2B-like_C"/>
</dbReference>
<evidence type="ECO:0000313" key="9">
    <source>
        <dbReference type="EMBL" id="PWA03814.1"/>
    </source>
</evidence>
<protein>
    <submittedName>
        <fullName evidence="9">Uncharacterized protein</fullName>
    </submittedName>
</protein>
<dbReference type="Pfam" id="PF01008">
    <property type="entry name" value="IF-2B"/>
    <property type="match status" value="1"/>
</dbReference>
<comment type="caution">
    <text evidence="9">The sequence shown here is derived from an EMBL/GenBank/DDBJ whole genome shotgun (WGS) entry which is preliminary data.</text>
</comment>